<accession>M0PQ65</accession>
<proteinExistence type="predicted"/>
<evidence type="ECO:0000313" key="1">
    <source>
        <dbReference type="EMBL" id="EMA71684.1"/>
    </source>
</evidence>
<dbReference type="EMBL" id="AOJJ01000046">
    <property type="protein sequence ID" value="EMA71684.1"/>
    <property type="molecule type" value="Genomic_DNA"/>
</dbReference>
<evidence type="ECO:0000313" key="2">
    <source>
        <dbReference type="Proteomes" id="UP000011528"/>
    </source>
</evidence>
<gene>
    <name evidence="1" type="ORF">C462_05455</name>
</gene>
<organism evidence="1 2">
    <name type="scientific">Halorubrum distributum JCM 13916</name>
    <dbReference type="NCBI Taxonomy" id="1230455"/>
    <lineage>
        <taxon>Archaea</taxon>
        <taxon>Methanobacteriati</taxon>
        <taxon>Methanobacteriota</taxon>
        <taxon>Stenosarchaea group</taxon>
        <taxon>Halobacteria</taxon>
        <taxon>Halobacteriales</taxon>
        <taxon>Haloferacaceae</taxon>
        <taxon>Halorubrum</taxon>
        <taxon>Halorubrum distributum group</taxon>
    </lineage>
</organism>
<comment type="caution">
    <text evidence="1">The sequence shown here is derived from an EMBL/GenBank/DDBJ whole genome shotgun (WGS) entry which is preliminary data.</text>
</comment>
<dbReference type="PATRIC" id="fig|1230455.3.peg.1029"/>
<dbReference type="Pfam" id="PF24020">
    <property type="entry name" value="DUF7333"/>
    <property type="match status" value="1"/>
</dbReference>
<protein>
    <submittedName>
        <fullName evidence="1">Uncharacterized protein</fullName>
    </submittedName>
</protein>
<dbReference type="AlphaFoldDB" id="M0PQ65"/>
<sequence>MMVVPSMLVFGALAFAIGVKHGEFRAGHA</sequence>
<dbReference type="InterPro" id="IPR055757">
    <property type="entry name" value="DUF7333"/>
</dbReference>
<dbReference type="Proteomes" id="UP000011528">
    <property type="component" value="Unassembled WGS sequence"/>
</dbReference>
<name>M0PQ65_9EURY</name>
<reference evidence="1 2" key="1">
    <citation type="journal article" date="2014" name="PLoS Genet.">
        <title>Phylogenetically driven sequencing of extremely halophilic archaea reveals strategies for static and dynamic osmo-response.</title>
        <authorList>
            <person name="Becker E.A."/>
            <person name="Seitzer P.M."/>
            <person name="Tritt A."/>
            <person name="Larsen D."/>
            <person name="Krusor M."/>
            <person name="Yao A.I."/>
            <person name="Wu D."/>
            <person name="Madern D."/>
            <person name="Eisen J.A."/>
            <person name="Darling A.E."/>
            <person name="Facciotti M.T."/>
        </authorList>
    </citation>
    <scope>NUCLEOTIDE SEQUENCE [LARGE SCALE GENOMIC DNA]</scope>
    <source>
        <strain evidence="1 2">JCM 13916</strain>
    </source>
</reference>